<accession>A0A851A3X1</accession>
<sequence>GVSNDNSDSEMEDKTTANLALLKLDEWLHLRLDPEAAGLLLQLRQKWHNLFLRRMRAPSKPWSQVDETIVRAVTGILTSEEQAAGLQQPTGIGQRPRPITSEELPSAWRSTNSTKSSAETEFSDESSNAEKVLMKSTRPAFQQPKKYKEKNVLHCKRTSDDRSDQSSGKSTDSSSYPSPCASPSPVSGK</sequence>
<dbReference type="EC" id="3.6.4.13" evidence="1"/>
<evidence type="ECO:0000256" key="5">
    <source>
        <dbReference type="SAM" id="MobiDB-lite"/>
    </source>
</evidence>
<feature type="non-terminal residue" evidence="7">
    <location>
        <position position="189"/>
    </location>
</feature>
<keyword evidence="8" id="KW-1185">Reference proteome</keyword>
<dbReference type="Pfam" id="PF26026">
    <property type="entry name" value="RNA_hel_CTD"/>
    <property type="match status" value="1"/>
</dbReference>
<dbReference type="EMBL" id="WEKW01013298">
    <property type="protein sequence ID" value="NWI27289.1"/>
    <property type="molecule type" value="Genomic_DNA"/>
</dbReference>
<name>A0A851A3X1_SULDA</name>
<dbReference type="Proteomes" id="UP000619137">
    <property type="component" value="Unassembled WGS sequence"/>
</dbReference>
<feature type="compositionally biased region" description="Polar residues" evidence="5">
    <location>
        <begin position="81"/>
        <end position="91"/>
    </location>
</feature>
<evidence type="ECO:0000256" key="3">
    <source>
        <dbReference type="ARBA" id="ARBA00022806"/>
    </source>
</evidence>
<gene>
    <name evidence="7" type="primary">Ythdc2</name>
    <name evidence="7" type="ORF">SULDAC_R02151</name>
</gene>
<evidence type="ECO:0000256" key="1">
    <source>
        <dbReference type="ARBA" id="ARBA00012552"/>
    </source>
</evidence>
<comment type="catalytic activity">
    <reaction evidence="4">
        <text>ATP + H2O = ADP + phosphate + H(+)</text>
        <dbReference type="Rhea" id="RHEA:13065"/>
        <dbReference type="ChEBI" id="CHEBI:15377"/>
        <dbReference type="ChEBI" id="CHEBI:15378"/>
        <dbReference type="ChEBI" id="CHEBI:30616"/>
        <dbReference type="ChEBI" id="CHEBI:43474"/>
        <dbReference type="ChEBI" id="CHEBI:456216"/>
        <dbReference type="EC" id="3.6.4.13"/>
    </reaction>
</comment>
<feature type="compositionally biased region" description="Polar residues" evidence="5">
    <location>
        <begin position="108"/>
        <end position="120"/>
    </location>
</feature>
<feature type="compositionally biased region" description="Basic and acidic residues" evidence="5">
    <location>
        <begin position="149"/>
        <end position="164"/>
    </location>
</feature>
<evidence type="ECO:0000259" key="6">
    <source>
        <dbReference type="Pfam" id="PF26026"/>
    </source>
</evidence>
<dbReference type="GO" id="GO:0004386">
    <property type="term" value="F:helicase activity"/>
    <property type="evidence" value="ECO:0007669"/>
    <property type="project" value="UniProtKB-KW"/>
</dbReference>
<keyword evidence="3 7" id="KW-0067">ATP-binding</keyword>
<evidence type="ECO:0000313" key="8">
    <source>
        <dbReference type="Proteomes" id="UP000619137"/>
    </source>
</evidence>
<feature type="compositionally biased region" description="Low complexity" evidence="5">
    <location>
        <begin position="165"/>
        <end position="189"/>
    </location>
</feature>
<keyword evidence="2" id="KW-0378">Hydrolase</keyword>
<protein>
    <recommendedName>
        <fullName evidence="1">RNA helicase</fullName>
        <ecNumber evidence="1">3.6.4.13</ecNumber>
    </recommendedName>
</protein>
<comment type="caution">
    <text evidence="7">The sequence shown here is derived from an EMBL/GenBank/DDBJ whole genome shotgun (WGS) entry which is preliminary data.</text>
</comment>
<feature type="domain" description="RNA helicase C-terminal" evidence="6">
    <location>
        <begin position="21"/>
        <end position="78"/>
    </location>
</feature>
<evidence type="ECO:0000256" key="4">
    <source>
        <dbReference type="ARBA" id="ARBA00047984"/>
    </source>
</evidence>
<dbReference type="InterPro" id="IPR059023">
    <property type="entry name" value="RNA_hel_CTD"/>
</dbReference>
<reference evidence="7" key="1">
    <citation type="submission" date="2019-10" db="EMBL/GenBank/DDBJ databases">
        <title>Bird 10,000 Genomes (B10K) Project - Family phase.</title>
        <authorList>
            <person name="Zhang G."/>
        </authorList>
    </citation>
    <scope>NUCLEOTIDE SEQUENCE</scope>
    <source>
        <strain evidence="7">B10K-DU-002-49</strain>
        <tissue evidence="7">Muscle</tissue>
    </source>
</reference>
<feature type="region of interest" description="Disordered" evidence="5">
    <location>
        <begin position="81"/>
        <end position="189"/>
    </location>
</feature>
<keyword evidence="3 7" id="KW-0347">Helicase</keyword>
<evidence type="ECO:0000313" key="7">
    <source>
        <dbReference type="EMBL" id="NWI27289.1"/>
    </source>
</evidence>
<evidence type="ECO:0000256" key="2">
    <source>
        <dbReference type="ARBA" id="ARBA00022801"/>
    </source>
</evidence>
<keyword evidence="3 7" id="KW-0547">Nucleotide-binding</keyword>
<organism evidence="7 8">
    <name type="scientific">Sula dactylatra</name>
    <name type="common">Masked booby</name>
    <dbReference type="NCBI Taxonomy" id="56068"/>
    <lineage>
        <taxon>Eukaryota</taxon>
        <taxon>Metazoa</taxon>
        <taxon>Chordata</taxon>
        <taxon>Craniata</taxon>
        <taxon>Vertebrata</taxon>
        <taxon>Euteleostomi</taxon>
        <taxon>Archelosauria</taxon>
        <taxon>Archosauria</taxon>
        <taxon>Dinosauria</taxon>
        <taxon>Saurischia</taxon>
        <taxon>Theropoda</taxon>
        <taxon>Coelurosauria</taxon>
        <taxon>Aves</taxon>
        <taxon>Neognathae</taxon>
        <taxon>Neoaves</taxon>
        <taxon>Aequornithes</taxon>
        <taxon>Suliformes</taxon>
        <taxon>Sulidae</taxon>
        <taxon>Sula</taxon>
    </lineage>
</organism>
<proteinExistence type="predicted"/>
<feature type="non-terminal residue" evidence="7">
    <location>
        <position position="1"/>
    </location>
</feature>
<dbReference type="AlphaFoldDB" id="A0A851A3X1"/>